<gene>
    <name evidence="2" type="primary">41</name>
    <name evidence="2" type="ORF">SEA_KAIHAIDRAGON_41</name>
</gene>
<reference evidence="2 3" key="1">
    <citation type="submission" date="2018-07" db="EMBL/GenBank/DDBJ databases">
        <authorList>
            <person name="Tran S."/>
            <person name="Abrahams R."/>
            <person name="Bazan D.C."/>
            <person name="Beglau B.C."/>
            <person name="Blaylock E.C."/>
            <person name="Choi J.D."/>
            <person name="Grewal S.K."/>
            <person name="Hernandez E.V."/>
            <person name="Kim D.J."/>
            <person name="Kim K."/>
            <person name="Lee Y."/>
            <person name="Linde M.K."/>
            <person name="Lopez M.B."/>
            <person name="Miller G.E."/>
            <person name="Pangalila E."/>
            <person name="Parker M.A."/>
            <person name="Specht R.C."/>
            <person name="Teng M.C."/>
            <person name="Toledo B."/>
            <person name="Yu H."/>
            <person name="Kalaj N."/>
            <person name="McKinney A.L."/>
            <person name="Muthiah A.S."/>
            <person name="Dean N.S."/>
            <person name="Diaz A."/>
            <person name="Garlena R.A."/>
            <person name="Russell D.A."/>
            <person name="Pope W.H."/>
            <person name="Jacobs-Sera D."/>
            <person name="Hatfull G.F."/>
        </authorList>
    </citation>
    <scope>NUCLEOTIDE SEQUENCE [LARGE SCALE GENOMIC DNA]</scope>
</reference>
<evidence type="ECO:0000313" key="2">
    <source>
        <dbReference type="EMBL" id="AXH70153.1"/>
    </source>
</evidence>
<dbReference type="RefSeq" id="YP_009807063.1">
    <property type="nucleotide sequence ID" value="NC_048020.1"/>
</dbReference>
<keyword evidence="3" id="KW-1185">Reference proteome</keyword>
<dbReference type="KEGG" id="vg:54997938"/>
<feature type="region of interest" description="Disordered" evidence="1">
    <location>
        <begin position="66"/>
        <end position="93"/>
    </location>
</feature>
<dbReference type="EMBL" id="MH590600">
    <property type="protein sequence ID" value="AXH70153.1"/>
    <property type="molecule type" value="Genomic_DNA"/>
</dbReference>
<dbReference type="Proteomes" id="UP000259929">
    <property type="component" value="Segment"/>
</dbReference>
<proteinExistence type="predicted"/>
<evidence type="ECO:0000256" key="1">
    <source>
        <dbReference type="SAM" id="MobiDB-lite"/>
    </source>
</evidence>
<evidence type="ECO:0000313" key="3">
    <source>
        <dbReference type="Proteomes" id="UP000259929"/>
    </source>
</evidence>
<protein>
    <submittedName>
        <fullName evidence="2">Uncharacterized protein</fullName>
    </submittedName>
</protein>
<sequence>MTQRTESLVTTLRIDGNDGEKYIARIEGTDVDLQVQSNVTYASVRLPLSILPGFLAFLGEVAEDPAAVLPEPEPEPAPEGDGAVVPEDGELTA</sequence>
<name>A0A345MHX2_9CAUD</name>
<organism evidence="2 3">
    <name type="scientific">Microbacterium phage KaiHaiDragon</name>
    <dbReference type="NCBI Taxonomy" id="2992931"/>
    <lineage>
        <taxon>Viruses</taxon>
        <taxon>Duplodnaviria</taxon>
        <taxon>Heunggongvirae</taxon>
        <taxon>Uroviricota</taxon>
        <taxon>Caudoviricetes</taxon>
        <taxon>Hodgkinviridae</taxon>
        <taxon>Quhwahvirus</taxon>
        <taxon>Quhwahvirus pulchra</taxon>
        <taxon>Quhwahvirus kaihaidragon</taxon>
    </lineage>
</organism>
<accession>A0A345MHX2</accession>
<dbReference type="GeneID" id="54997938"/>